<feature type="compositionally biased region" description="Acidic residues" evidence="1">
    <location>
        <begin position="362"/>
        <end position="382"/>
    </location>
</feature>
<accession>A0A8K1CBX2</accession>
<evidence type="ECO:0000259" key="2">
    <source>
        <dbReference type="SMART" id="SM00449"/>
    </source>
</evidence>
<dbReference type="CDD" id="cd12885">
    <property type="entry name" value="SPRY_RanBP_like"/>
    <property type="match status" value="1"/>
</dbReference>
<gene>
    <name evidence="3" type="ORF">Poli38472_000591</name>
</gene>
<dbReference type="InterPro" id="IPR013320">
    <property type="entry name" value="ConA-like_dom_sf"/>
</dbReference>
<dbReference type="Pfam" id="PF00622">
    <property type="entry name" value="SPRY"/>
    <property type="match status" value="1"/>
</dbReference>
<evidence type="ECO:0000313" key="3">
    <source>
        <dbReference type="EMBL" id="TMW60549.1"/>
    </source>
</evidence>
<evidence type="ECO:0000256" key="1">
    <source>
        <dbReference type="SAM" id="MobiDB-lite"/>
    </source>
</evidence>
<feature type="domain" description="SPRY" evidence="2">
    <location>
        <begin position="189"/>
        <end position="329"/>
    </location>
</feature>
<dbReference type="SUPFAM" id="SSF49899">
    <property type="entry name" value="Concanavalin A-like lectins/glucanases"/>
    <property type="match status" value="1"/>
</dbReference>
<comment type="caution">
    <text evidence="3">The sequence shown here is derived from an EMBL/GenBank/DDBJ whole genome shotgun (WGS) entry which is preliminary data.</text>
</comment>
<dbReference type="InterPro" id="IPR003877">
    <property type="entry name" value="SPRY_dom"/>
</dbReference>
<organism evidence="3 4">
    <name type="scientific">Pythium oligandrum</name>
    <name type="common">Mycoparasitic fungus</name>
    <dbReference type="NCBI Taxonomy" id="41045"/>
    <lineage>
        <taxon>Eukaryota</taxon>
        <taxon>Sar</taxon>
        <taxon>Stramenopiles</taxon>
        <taxon>Oomycota</taxon>
        <taxon>Peronosporomycetes</taxon>
        <taxon>Pythiales</taxon>
        <taxon>Pythiaceae</taxon>
        <taxon>Pythium</taxon>
    </lineage>
</organism>
<dbReference type="EMBL" id="SPLM01000108">
    <property type="protein sequence ID" value="TMW60549.1"/>
    <property type="molecule type" value="Genomic_DNA"/>
</dbReference>
<dbReference type="AlphaFoldDB" id="A0A8K1CBX2"/>
<name>A0A8K1CBX2_PYTOL</name>
<dbReference type="SMART" id="SM00449">
    <property type="entry name" value="SPRY"/>
    <property type="match status" value="1"/>
</dbReference>
<keyword evidence="4" id="KW-1185">Reference proteome</keyword>
<feature type="region of interest" description="Disordered" evidence="1">
    <location>
        <begin position="397"/>
        <end position="439"/>
    </location>
</feature>
<dbReference type="Gene3D" id="2.60.120.920">
    <property type="match status" value="1"/>
</dbReference>
<dbReference type="InterPro" id="IPR050618">
    <property type="entry name" value="Ubq-SigPath_Reg"/>
</dbReference>
<sequence length="489" mass="55255">MPSTATASSRFSALHEELLAQVLSYASARDVEAMAVASKFVAHEVLPRFPIWKEIFLYRWEMLNFALHGVKEGEVTLEIAERVKKLFPSTCSESRMYQLLAHAVTPVPSYADVRATNRLRMASRMLHYVDTLGGAKRREVMDFAFSGRFLGGDRCVRSNVPFPTTFHVAVYARTLPNKQKTFVIGVTASGYYEISISKRPRQAADSVTGSRRYHGSDMTSVGIATSRFPLLDKQPGWDSHSIGYHGDDGRLFRRQSHGRPYAASFGPGDTIGCGVWRVPRAAESSVYFTNNGEPVPDGDRDIECDHIPWYPVVGLDSFDAIHINFGQEPFKFDDVVDMMFDECEGESALLATQLQWYTISESDAESSDDDSLDISESEDGEDMEVPYEMIEEHFERFEDDEWLPDPDPDGDEDYDGEEDMEGDVELETEEERDGAIGPRRIRRRRMTADAVVTTPNYEQFVSQVSSIFWVALSPFLPLQRLATKRIMTM</sequence>
<protein>
    <recommendedName>
        <fullName evidence="2">SPRY domain-containing protein</fullName>
    </recommendedName>
</protein>
<evidence type="ECO:0000313" key="4">
    <source>
        <dbReference type="Proteomes" id="UP000794436"/>
    </source>
</evidence>
<feature type="region of interest" description="Disordered" evidence="1">
    <location>
        <begin position="361"/>
        <end position="382"/>
    </location>
</feature>
<dbReference type="OrthoDB" id="258495at2759"/>
<dbReference type="InterPro" id="IPR043136">
    <property type="entry name" value="B30.2/SPRY_sf"/>
</dbReference>
<dbReference type="Proteomes" id="UP000794436">
    <property type="component" value="Unassembled WGS sequence"/>
</dbReference>
<dbReference type="PANTHER" id="PTHR12864">
    <property type="entry name" value="RAN BINDING PROTEIN 9-RELATED"/>
    <property type="match status" value="1"/>
</dbReference>
<dbReference type="InterPro" id="IPR044736">
    <property type="entry name" value="Gid1/RanBPM/SPLA_SPRY"/>
</dbReference>
<feature type="compositionally biased region" description="Acidic residues" evidence="1">
    <location>
        <begin position="397"/>
        <end position="432"/>
    </location>
</feature>
<proteinExistence type="predicted"/>
<reference evidence="3" key="1">
    <citation type="submission" date="2019-03" db="EMBL/GenBank/DDBJ databases">
        <title>Long read genome sequence of the mycoparasitic Pythium oligandrum ATCC 38472 isolated from sugarbeet rhizosphere.</title>
        <authorList>
            <person name="Gaulin E."/>
        </authorList>
    </citation>
    <scope>NUCLEOTIDE SEQUENCE</scope>
    <source>
        <strain evidence="3">ATCC 38472_TT</strain>
    </source>
</reference>